<dbReference type="InterPro" id="IPR033140">
    <property type="entry name" value="Lipase_GDXG_put_SER_AS"/>
</dbReference>
<dbReference type="PROSITE" id="PS01174">
    <property type="entry name" value="LIPASE_GDXG_SER"/>
    <property type="match status" value="1"/>
</dbReference>
<keyword evidence="6" id="KW-1185">Reference proteome</keyword>
<feature type="domain" description="Alpha/beta hydrolase fold-3" evidence="4">
    <location>
        <begin position="148"/>
        <end position="309"/>
    </location>
</feature>
<reference evidence="5 6" key="2">
    <citation type="journal article" date="2017" name="Genome Biol.">
        <title>New reference genome sequences of hot pepper reveal the massive evolution of plant disease-resistance genes by retroduplication.</title>
        <authorList>
            <person name="Kim S."/>
            <person name="Park J."/>
            <person name="Yeom S.I."/>
            <person name="Kim Y.M."/>
            <person name="Seo E."/>
            <person name="Kim K.T."/>
            <person name="Kim M.S."/>
            <person name="Lee J.M."/>
            <person name="Cheong K."/>
            <person name="Shin H.S."/>
            <person name="Kim S.B."/>
            <person name="Han K."/>
            <person name="Lee J."/>
            <person name="Park M."/>
            <person name="Lee H.A."/>
            <person name="Lee H.Y."/>
            <person name="Lee Y."/>
            <person name="Oh S."/>
            <person name="Lee J.H."/>
            <person name="Choi E."/>
            <person name="Choi E."/>
            <person name="Lee S.E."/>
            <person name="Jeon J."/>
            <person name="Kim H."/>
            <person name="Choi G."/>
            <person name="Song H."/>
            <person name="Lee J."/>
            <person name="Lee S.C."/>
            <person name="Kwon J.K."/>
            <person name="Lee H.Y."/>
            <person name="Koo N."/>
            <person name="Hong Y."/>
            <person name="Kim R.W."/>
            <person name="Kang W.H."/>
            <person name="Huh J.H."/>
            <person name="Kang B.C."/>
            <person name="Yang T.J."/>
            <person name="Lee Y.H."/>
            <person name="Bennetzen J.L."/>
            <person name="Choi D."/>
        </authorList>
    </citation>
    <scope>NUCLEOTIDE SEQUENCE [LARGE SCALE GENOMIC DNA]</scope>
    <source>
        <strain evidence="6">cv. CM334</strain>
    </source>
</reference>
<dbReference type="EMBL" id="AYRZ02000015">
    <property type="protein sequence ID" value="PHT64344.1"/>
    <property type="molecule type" value="Genomic_DNA"/>
</dbReference>
<dbReference type="STRING" id="4072.A0A2G2Y3N1"/>
<organism evidence="5 6">
    <name type="scientific">Capsicum annuum</name>
    <name type="common">Capsicum pepper</name>
    <dbReference type="NCBI Taxonomy" id="4072"/>
    <lineage>
        <taxon>Eukaryota</taxon>
        <taxon>Viridiplantae</taxon>
        <taxon>Streptophyta</taxon>
        <taxon>Embryophyta</taxon>
        <taxon>Tracheophyta</taxon>
        <taxon>Spermatophyta</taxon>
        <taxon>Magnoliopsida</taxon>
        <taxon>eudicotyledons</taxon>
        <taxon>Gunneridae</taxon>
        <taxon>Pentapetalae</taxon>
        <taxon>asterids</taxon>
        <taxon>lamiids</taxon>
        <taxon>Solanales</taxon>
        <taxon>Solanaceae</taxon>
        <taxon>Solanoideae</taxon>
        <taxon>Capsiceae</taxon>
        <taxon>Capsicum</taxon>
    </lineage>
</organism>
<dbReference type="PANTHER" id="PTHR23024:SF479">
    <property type="entry name" value="CARBOXYLESTERASE 2-RELATED"/>
    <property type="match status" value="1"/>
</dbReference>
<dbReference type="Proteomes" id="UP000222542">
    <property type="component" value="Unassembled WGS sequence"/>
</dbReference>
<feature type="transmembrane region" description="Helical" evidence="3">
    <location>
        <begin position="69"/>
        <end position="89"/>
    </location>
</feature>
<evidence type="ECO:0000256" key="1">
    <source>
        <dbReference type="ARBA" id="ARBA00010515"/>
    </source>
</evidence>
<feature type="transmembrane region" description="Helical" evidence="3">
    <location>
        <begin position="38"/>
        <end position="57"/>
    </location>
</feature>
<feature type="transmembrane region" description="Helical" evidence="3">
    <location>
        <begin position="101"/>
        <end position="125"/>
    </location>
</feature>
<evidence type="ECO:0000313" key="6">
    <source>
        <dbReference type="Proteomes" id="UP000222542"/>
    </source>
</evidence>
<name>A0A2G2Y3N1_CAPAN</name>
<evidence type="ECO:0000259" key="4">
    <source>
        <dbReference type="Pfam" id="PF07859"/>
    </source>
</evidence>
<evidence type="ECO:0000313" key="5">
    <source>
        <dbReference type="EMBL" id="PHT64344.1"/>
    </source>
</evidence>
<keyword evidence="3" id="KW-0812">Transmembrane</keyword>
<proteinExistence type="inferred from homology"/>
<dbReference type="Pfam" id="PF07859">
    <property type="entry name" value="Abhydrolase_3"/>
    <property type="match status" value="1"/>
</dbReference>
<keyword evidence="3" id="KW-1133">Transmembrane helix</keyword>
<evidence type="ECO:0000256" key="2">
    <source>
        <dbReference type="PROSITE-ProRule" id="PRU10038"/>
    </source>
</evidence>
<comment type="similarity">
    <text evidence="1">Belongs to the 'GDXG' lipolytic enzyme family.</text>
</comment>
<feature type="active site" evidence="2">
    <location>
        <position position="191"/>
    </location>
</feature>
<feature type="transmembrane region" description="Helical" evidence="3">
    <location>
        <begin position="12"/>
        <end position="32"/>
    </location>
</feature>
<comment type="caution">
    <text evidence="5">The sequence shown here is derived from an EMBL/GenBank/DDBJ whole genome shotgun (WGS) entry which is preliminary data.</text>
</comment>
<dbReference type="Gene3D" id="3.40.50.1820">
    <property type="entry name" value="alpha/beta hydrolase"/>
    <property type="match status" value="1"/>
</dbReference>
<dbReference type="SUPFAM" id="SSF53474">
    <property type="entry name" value="alpha/beta-Hydrolases"/>
    <property type="match status" value="1"/>
</dbReference>
<reference evidence="5 6" key="1">
    <citation type="journal article" date="2014" name="Nat. Genet.">
        <title>Genome sequence of the hot pepper provides insights into the evolution of pungency in Capsicum species.</title>
        <authorList>
            <person name="Kim S."/>
            <person name="Park M."/>
            <person name="Yeom S.I."/>
            <person name="Kim Y.M."/>
            <person name="Lee J.M."/>
            <person name="Lee H.A."/>
            <person name="Seo E."/>
            <person name="Choi J."/>
            <person name="Cheong K."/>
            <person name="Kim K.T."/>
            <person name="Jung K."/>
            <person name="Lee G.W."/>
            <person name="Oh S.K."/>
            <person name="Bae C."/>
            <person name="Kim S.B."/>
            <person name="Lee H.Y."/>
            <person name="Kim S.Y."/>
            <person name="Kim M.S."/>
            <person name="Kang B.C."/>
            <person name="Jo Y.D."/>
            <person name="Yang H.B."/>
            <person name="Jeong H.J."/>
            <person name="Kang W.H."/>
            <person name="Kwon J.K."/>
            <person name="Shin C."/>
            <person name="Lim J.Y."/>
            <person name="Park J.H."/>
            <person name="Huh J.H."/>
            <person name="Kim J.S."/>
            <person name="Kim B.D."/>
            <person name="Cohen O."/>
            <person name="Paran I."/>
            <person name="Suh M.C."/>
            <person name="Lee S.B."/>
            <person name="Kim Y.K."/>
            <person name="Shin Y."/>
            <person name="Noh S.J."/>
            <person name="Park J."/>
            <person name="Seo Y.S."/>
            <person name="Kwon S.Y."/>
            <person name="Kim H.A."/>
            <person name="Park J.M."/>
            <person name="Kim H.J."/>
            <person name="Choi S.B."/>
            <person name="Bosland P.W."/>
            <person name="Reeves G."/>
            <person name="Jo S.H."/>
            <person name="Lee B.W."/>
            <person name="Cho H.T."/>
            <person name="Choi H.S."/>
            <person name="Lee M.S."/>
            <person name="Yu Y."/>
            <person name="Do Choi Y."/>
            <person name="Park B.S."/>
            <person name="van Deynze A."/>
            <person name="Ashrafi H."/>
            <person name="Hill T."/>
            <person name="Kim W.T."/>
            <person name="Pai H.S."/>
            <person name="Ahn H.K."/>
            <person name="Yeam I."/>
            <person name="Giovannoni J.J."/>
            <person name="Rose J.K."/>
            <person name="Sorensen I."/>
            <person name="Lee S.J."/>
            <person name="Kim R.W."/>
            <person name="Choi I.Y."/>
            <person name="Choi B.S."/>
            <person name="Lim J.S."/>
            <person name="Lee Y.H."/>
            <person name="Choi D."/>
        </authorList>
    </citation>
    <scope>NUCLEOTIDE SEQUENCE [LARGE SCALE GENOMIC DNA]</scope>
    <source>
        <strain evidence="6">cv. CM334</strain>
    </source>
</reference>
<accession>A0A2G2Y3N1</accession>
<keyword evidence="3" id="KW-0472">Membrane</keyword>
<dbReference type="Gramene" id="PHT64344">
    <property type="protein sequence ID" value="PHT64344"/>
    <property type="gene ID" value="T459_31695"/>
</dbReference>
<dbReference type="InterPro" id="IPR029058">
    <property type="entry name" value="AB_hydrolase_fold"/>
</dbReference>
<evidence type="ECO:0000256" key="3">
    <source>
        <dbReference type="SAM" id="Phobius"/>
    </source>
</evidence>
<sequence>MNLKTKLHPCLYLQEVAALALIILAIVATWFWKQSRFIFGLATTPSLLYHLSSISLHKAPATIPFHKSITIFHIWGLCAAIFRILPLLPPSCSLIGSSIGILLPAGFILSPLSSVSGFILIAGLLGMKRSSLSLHQTITKQKFNPKTLAPVHPIPAYYDDSWDVMNWDARGKEPWLKQHANFSRVFLAGDSAGANIANNIMVRASEESHFVLSLVGMALLDPYFGNGKPDVLWTYLCPKTNGIDDPRFNLAAHPKILSKLKCSKIFVFTAGKDNLRDRTWTYYETMKKIGWKGELGIKETEGEGHVFHM</sequence>
<dbReference type="AlphaFoldDB" id="A0A2G2Y3N1"/>
<dbReference type="InterPro" id="IPR013094">
    <property type="entry name" value="AB_hydrolase_3"/>
</dbReference>
<dbReference type="PANTHER" id="PTHR23024">
    <property type="entry name" value="ARYLACETAMIDE DEACETYLASE"/>
    <property type="match status" value="1"/>
</dbReference>
<gene>
    <name evidence="5" type="ORF">T459_31695</name>
</gene>
<dbReference type="GO" id="GO:0016787">
    <property type="term" value="F:hydrolase activity"/>
    <property type="evidence" value="ECO:0007669"/>
    <property type="project" value="InterPro"/>
</dbReference>
<protein>
    <recommendedName>
        <fullName evidence="4">Alpha/beta hydrolase fold-3 domain-containing protein</fullName>
    </recommendedName>
</protein>
<dbReference type="InterPro" id="IPR050466">
    <property type="entry name" value="Carboxylest/Gibb_receptor"/>
</dbReference>